<keyword evidence="4 8" id="KW-0812">Transmembrane</keyword>
<keyword evidence="3" id="KW-1003">Cell membrane</keyword>
<dbReference type="SUPFAM" id="SSF50182">
    <property type="entry name" value="Sm-like ribonucleoproteins"/>
    <property type="match status" value="1"/>
</dbReference>
<dbReference type="SUPFAM" id="SSF82861">
    <property type="entry name" value="Mechanosensitive channel protein MscS (YggB), transmembrane region"/>
    <property type="match status" value="1"/>
</dbReference>
<dbReference type="GO" id="GO:0055085">
    <property type="term" value="P:transmembrane transport"/>
    <property type="evidence" value="ECO:0007669"/>
    <property type="project" value="InterPro"/>
</dbReference>
<dbReference type="PANTHER" id="PTHR30566:SF25">
    <property type="entry name" value="INNER MEMBRANE PROTEIN"/>
    <property type="match status" value="1"/>
</dbReference>
<feature type="transmembrane region" description="Helical" evidence="8">
    <location>
        <begin position="150"/>
        <end position="175"/>
    </location>
</feature>
<evidence type="ECO:0000256" key="1">
    <source>
        <dbReference type="ARBA" id="ARBA00004651"/>
    </source>
</evidence>
<dbReference type="InterPro" id="IPR011014">
    <property type="entry name" value="MscS_channel_TM-2"/>
</dbReference>
<dbReference type="InterPro" id="IPR010920">
    <property type="entry name" value="LSM_dom_sf"/>
</dbReference>
<name>A0A160THY7_9ZZZZ</name>
<evidence type="ECO:0000256" key="2">
    <source>
        <dbReference type="ARBA" id="ARBA00008017"/>
    </source>
</evidence>
<dbReference type="InterPro" id="IPR006685">
    <property type="entry name" value="MscS_channel_2nd"/>
</dbReference>
<feature type="domain" description="Mechanosensitive ion channel MscS" evidence="9">
    <location>
        <begin position="203"/>
        <end position="268"/>
    </location>
</feature>
<evidence type="ECO:0000259" key="10">
    <source>
        <dbReference type="Pfam" id="PF21082"/>
    </source>
</evidence>
<comment type="subcellular location">
    <subcellularLocation>
        <location evidence="1">Cell membrane</location>
        <topology evidence="1">Multi-pass membrane protein</topology>
    </subcellularLocation>
</comment>
<dbReference type="EMBL" id="CZQE01000002">
    <property type="protein sequence ID" value="CUS43054.1"/>
    <property type="molecule type" value="Genomic_DNA"/>
</dbReference>
<feature type="transmembrane region" description="Helical" evidence="8">
    <location>
        <begin position="78"/>
        <end position="103"/>
    </location>
</feature>
<feature type="transmembrane region" description="Helical" evidence="8">
    <location>
        <begin position="109"/>
        <end position="129"/>
    </location>
</feature>
<evidence type="ECO:0000259" key="9">
    <source>
        <dbReference type="Pfam" id="PF00924"/>
    </source>
</evidence>
<keyword evidence="6 8" id="KW-0472">Membrane</keyword>
<evidence type="ECO:0000256" key="7">
    <source>
        <dbReference type="SAM" id="MobiDB-lite"/>
    </source>
</evidence>
<organism evidence="12">
    <name type="scientific">hydrothermal vent metagenome</name>
    <dbReference type="NCBI Taxonomy" id="652676"/>
    <lineage>
        <taxon>unclassified sequences</taxon>
        <taxon>metagenomes</taxon>
        <taxon>ecological metagenomes</taxon>
    </lineage>
</organism>
<dbReference type="Gene3D" id="1.10.287.1260">
    <property type="match status" value="1"/>
</dbReference>
<feature type="domain" description="Mechanosensitive ion channel transmembrane helices 2/3" evidence="11">
    <location>
        <begin position="161"/>
        <end position="201"/>
    </location>
</feature>
<dbReference type="InterPro" id="IPR011066">
    <property type="entry name" value="MscS_channel_C_sf"/>
</dbReference>
<sequence>MTVTNNSQAKAPVLSASNVQDQAEDLFTASSIWFQTHWLQIIIAVAAAAVVVAGLMFLRQMGNKLCNLRPGQAGWGTVFGRAIVKTGNFFIIMVAAKLVAGYANAPREVTTTISFLFTVSAVFQAAIWAREIILGAIEHRTHSENYSGEAIGSAMGIIRLLVTFALFAIALIVVLDNLGVNVTGLVAGLGVGGIAIGLAAQGIFADLFAALAILFDRPFRRGDAITYDSSSGTVEAIGLKSTRVRAATGEERIIANRKLLDKEILNNSQRAYRRGQFKLGVVRWTPVEKMERLPDILQEVIENCGRTFVRAGFIGFGQSSYDFDVEFDSPTAAFDDFFDARHAIGLGIIRRLNAEGIELAYSTQASFTAAALGGLIGPYPEAPPYGENAAPAADAPDASDTSIELKPSSDRSAVDQDTPP</sequence>
<accession>A0A160THY7</accession>
<dbReference type="PANTHER" id="PTHR30566">
    <property type="entry name" value="YNAI-RELATED MECHANOSENSITIVE ION CHANNEL"/>
    <property type="match status" value="1"/>
</dbReference>
<feature type="compositionally biased region" description="Low complexity" evidence="7">
    <location>
        <begin position="389"/>
        <end position="398"/>
    </location>
</feature>
<dbReference type="Gene3D" id="3.30.70.100">
    <property type="match status" value="1"/>
</dbReference>
<feature type="transmembrane region" description="Helical" evidence="8">
    <location>
        <begin position="187"/>
        <end position="215"/>
    </location>
</feature>
<dbReference type="Pfam" id="PF00924">
    <property type="entry name" value="MS_channel_2nd"/>
    <property type="match status" value="1"/>
</dbReference>
<dbReference type="Pfam" id="PF21088">
    <property type="entry name" value="MS_channel_1st"/>
    <property type="match status" value="1"/>
</dbReference>
<keyword evidence="5 8" id="KW-1133">Transmembrane helix</keyword>
<evidence type="ECO:0000259" key="11">
    <source>
        <dbReference type="Pfam" id="PF21088"/>
    </source>
</evidence>
<proteinExistence type="inferred from homology"/>
<feature type="domain" description="Mechanosensitive ion channel MscS C-terminal" evidence="10">
    <location>
        <begin position="279"/>
        <end position="359"/>
    </location>
</feature>
<dbReference type="GO" id="GO:0005886">
    <property type="term" value="C:plasma membrane"/>
    <property type="evidence" value="ECO:0007669"/>
    <property type="project" value="UniProtKB-SubCell"/>
</dbReference>
<comment type="similarity">
    <text evidence="2">Belongs to the MscS (TC 1.A.23) family.</text>
</comment>
<dbReference type="Gene3D" id="2.30.30.60">
    <property type="match status" value="1"/>
</dbReference>
<dbReference type="SUPFAM" id="SSF82689">
    <property type="entry name" value="Mechanosensitive channel protein MscS (YggB), C-terminal domain"/>
    <property type="match status" value="1"/>
</dbReference>
<dbReference type="InterPro" id="IPR049278">
    <property type="entry name" value="MS_channel_C"/>
</dbReference>
<evidence type="ECO:0000313" key="12">
    <source>
        <dbReference type="EMBL" id="CUS43054.1"/>
    </source>
</evidence>
<feature type="transmembrane region" description="Helical" evidence="8">
    <location>
        <begin position="38"/>
        <end position="58"/>
    </location>
</feature>
<evidence type="ECO:0000256" key="6">
    <source>
        <dbReference type="ARBA" id="ARBA00023136"/>
    </source>
</evidence>
<dbReference type="AlphaFoldDB" id="A0A160THY7"/>
<dbReference type="InterPro" id="IPR049142">
    <property type="entry name" value="MS_channel_1st"/>
</dbReference>
<dbReference type="InterPro" id="IPR023408">
    <property type="entry name" value="MscS_beta-dom_sf"/>
</dbReference>
<evidence type="ECO:0000256" key="3">
    <source>
        <dbReference type="ARBA" id="ARBA00022475"/>
    </source>
</evidence>
<gene>
    <name evidence="12" type="ORF">MGWOODY_Smn3321</name>
</gene>
<evidence type="ECO:0000256" key="8">
    <source>
        <dbReference type="SAM" id="Phobius"/>
    </source>
</evidence>
<dbReference type="Pfam" id="PF21082">
    <property type="entry name" value="MS_channel_3rd"/>
    <property type="match status" value="1"/>
</dbReference>
<reference evidence="12" key="1">
    <citation type="submission" date="2015-10" db="EMBL/GenBank/DDBJ databases">
        <authorList>
            <person name="Gilbert D.G."/>
        </authorList>
    </citation>
    <scope>NUCLEOTIDE SEQUENCE</scope>
</reference>
<feature type="region of interest" description="Disordered" evidence="7">
    <location>
        <begin position="383"/>
        <end position="420"/>
    </location>
</feature>
<evidence type="ECO:0000256" key="5">
    <source>
        <dbReference type="ARBA" id="ARBA00022989"/>
    </source>
</evidence>
<evidence type="ECO:0000256" key="4">
    <source>
        <dbReference type="ARBA" id="ARBA00022692"/>
    </source>
</evidence>
<protein>
    <submittedName>
        <fullName evidence="12">Potassium efflux system KefA protein / Small-conductance mechanosensitive channel</fullName>
    </submittedName>
</protein>